<keyword evidence="1" id="KW-1133">Transmembrane helix</keyword>
<accession>A0A182YL10</accession>
<dbReference type="VEuPathDB" id="VectorBase:ASTEI09146"/>
<keyword evidence="3" id="KW-1185">Reference proteome</keyword>
<name>A0A182YL10_ANOST</name>
<dbReference type="Proteomes" id="UP000076408">
    <property type="component" value="Unassembled WGS sequence"/>
</dbReference>
<reference evidence="3" key="1">
    <citation type="journal article" date="2014" name="Genome Biol.">
        <title>Genome analysis of a major urban malaria vector mosquito, Anopheles stephensi.</title>
        <authorList>
            <person name="Jiang X."/>
            <person name="Peery A."/>
            <person name="Hall A.B."/>
            <person name="Sharma A."/>
            <person name="Chen X.G."/>
            <person name="Waterhouse R.M."/>
            <person name="Komissarov A."/>
            <person name="Riehle M.M."/>
            <person name="Shouche Y."/>
            <person name="Sharakhova M.V."/>
            <person name="Lawson D."/>
            <person name="Pakpour N."/>
            <person name="Arensburger P."/>
            <person name="Davidson V.L."/>
            <person name="Eiglmeier K."/>
            <person name="Emrich S."/>
            <person name="George P."/>
            <person name="Kennedy R.C."/>
            <person name="Mane S.P."/>
            <person name="Maslen G."/>
            <person name="Oringanje C."/>
            <person name="Qi Y."/>
            <person name="Settlage R."/>
            <person name="Tojo M."/>
            <person name="Tubio J.M."/>
            <person name="Unger M.F."/>
            <person name="Wang B."/>
            <person name="Vernick K.D."/>
            <person name="Ribeiro J.M."/>
            <person name="James A.A."/>
            <person name="Michel K."/>
            <person name="Riehle M.A."/>
            <person name="Luckhart S."/>
            <person name="Sharakhov I.V."/>
            <person name="Tu Z."/>
        </authorList>
    </citation>
    <scope>NUCLEOTIDE SEQUENCE [LARGE SCALE GENOMIC DNA]</scope>
    <source>
        <strain evidence="3">Indian</strain>
    </source>
</reference>
<evidence type="ECO:0000313" key="2">
    <source>
        <dbReference type="EnsemblMetazoa" id="ASTEI09146-PA"/>
    </source>
</evidence>
<feature type="transmembrane region" description="Helical" evidence="1">
    <location>
        <begin position="27"/>
        <end position="43"/>
    </location>
</feature>
<proteinExistence type="predicted"/>
<dbReference type="EnsemblMetazoa" id="ASTEI09146-RA">
    <property type="protein sequence ID" value="ASTEI09146-PA"/>
    <property type="gene ID" value="ASTEI09146"/>
</dbReference>
<evidence type="ECO:0000256" key="1">
    <source>
        <dbReference type="SAM" id="Phobius"/>
    </source>
</evidence>
<evidence type="ECO:0000313" key="3">
    <source>
        <dbReference type="Proteomes" id="UP000076408"/>
    </source>
</evidence>
<protein>
    <submittedName>
        <fullName evidence="2">Uncharacterized protein</fullName>
    </submittedName>
</protein>
<organism evidence="2 3">
    <name type="scientific">Anopheles stephensi</name>
    <name type="common">Indo-Pakistan malaria mosquito</name>
    <dbReference type="NCBI Taxonomy" id="30069"/>
    <lineage>
        <taxon>Eukaryota</taxon>
        <taxon>Metazoa</taxon>
        <taxon>Ecdysozoa</taxon>
        <taxon>Arthropoda</taxon>
        <taxon>Hexapoda</taxon>
        <taxon>Insecta</taxon>
        <taxon>Pterygota</taxon>
        <taxon>Neoptera</taxon>
        <taxon>Endopterygota</taxon>
        <taxon>Diptera</taxon>
        <taxon>Nematocera</taxon>
        <taxon>Culicoidea</taxon>
        <taxon>Culicidae</taxon>
        <taxon>Anophelinae</taxon>
        <taxon>Anopheles</taxon>
    </lineage>
</organism>
<reference evidence="2" key="2">
    <citation type="submission" date="2020-05" db="UniProtKB">
        <authorList>
            <consortium name="EnsemblMetazoa"/>
        </authorList>
    </citation>
    <scope>IDENTIFICATION</scope>
    <source>
        <strain evidence="2">Indian</strain>
    </source>
</reference>
<keyword evidence="1" id="KW-0812">Transmembrane</keyword>
<dbReference type="AlphaFoldDB" id="A0A182YL10"/>
<sequence length="44" mass="4696">MSIEPFFVALCFSVSVSFTPTLNLMNGVYVMSVLAACVIIIVAP</sequence>
<keyword evidence="1" id="KW-0472">Membrane</keyword>